<dbReference type="OrthoDB" id="4636369at2"/>
<dbReference type="EMBL" id="MVHJ01000003">
    <property type="protein sequence ID" value="ORA06295.1"/>
    <property type="molecule type" value="Genomic_DNA"/>
</dbReference>
<reference evidence="2 3" key="1">
    <citation type="submission" date="2017-02" db="EMBL/GenBank/DDBJ databases">
        <title>The new phylogeny of genus Mycobacterium.</title>
        <authorList>
            <person name="Tortoli E."/>
            <person name="Trovato A."/>
            <person name="Cirillo D.M."/>
        </authorList>
    </citation>
    <scope>NUCLEOTIDE SEQUENCE [LARGE SCALE GENOMIC DNA]</scope>
    <source>
        <strain evidence="2 3">DSM 45578</strain>
    </source>
</reference>
<accession>A0A1W9Z1X8</accession>
<comment type="caution">
    <text evidence="2">The sequence shown here is derived from an EMBL/GenBank/DDBJ whole genome shotgun (WGS) entry which is preliminary data.</text>
</comment>
<evidence type="ECO:0008006" key="4">
    <source>
        <dbReference type="Google" id="ProtNLM"/>
    </source>
</evidence>
<proteinExistence type="predicted"/>
<organism evidence="2 3">
    <name type="scientific">Mycolicibacterium bacteremicum</name>
    <name type="common">Mycobacterium bacteremicum</name>
    <dbReference type="NCBI Taxonomy" id="564198"/>
    <lineage>
        <taxon>Bacteria</taxon>
        <taxon>Bacillati</taxon>
        <taxon>Actinomycetota</taxon>
        <taxon>Actinomycetes</taxon>
        <taxon>Mycobacteriales</taxon>
        <taxon>Mycobacteriaceae</taxon>
        <taxon>Mycolicibacterium</taxon>
    </lineage>
</organism>
<dbReference type="STRING" id="564198.BST17_04855"/>
<feature type="chain" id="PRO_5010874428" description="Secreted protein" evidence="1">
    <location>
        <begin position="27"/>
        <end position="178"/>
    </location>
</feature>
<protein>
    <recommendedName>
        <fullName evidence="4">Secreted protein</fullName>
    </recommendedName>
</protein>
<sequence>MNTLRGLFSVVLLVAGMIGVAAPAQANPQQQVLEGNYTYRQDGLPDANWSIYPICVPVVGDLRVEIRDPVACILHVASTPTGVAKGGDAKLTGGQWVYNVNSMDGLTCPNGDTAPIYETFKFDTRTMSGTRSIAHNQVCGLPATIDVKPFTLAFKEPLPIPVQKYPLYCEPGGLRRCY</sequence>
<keyword evidence="3" id="KW-1185">Reference proteome</keyword>
<keyword evidence="1" id="KW-0732">Signal</keyword>
<dbReference type="AlphaFoldDB" id="A0A1W9Z1X8"/>
<evidence type="ECO:0000313" key="2">
    <source>
        <dbReference type="EMBL" id="ORA06295.1"/>
    </source>
</evidence>
<evidence type="ECO:0000313" key="3">
    <source>
        <dbReference type="Proteomes" id="UP000192366"/>
    </source>
</evidence>
<dbReference type="RefSeq" id="WP_083055801.1">
    <property type="nucleotide sequence ID" value="NZ_JACKVM010000009.1"/>
</dbReference>
<gene>
    <name evidence="2" type="ORF">BST17_04855</name>
</gene>
<feature type="signal peptide" evidence="1">
    <location>
        <begin position="1"/>
        <end position="26"/>
    </location>
</feature>
<evidence type="ECO:0000256" key="1">
    <source>
        <dbReference type="SAM" id="SignalP"/>
    </source>
</evidence>
<name>A0A1W9Z1X8_MYCBA</name>
<dbReference type="Proteomes" id="UP000192366">
    <property type="component" value="Unassembled WGS sequence"/>
</dbReference>